<dbReference type="EMBL" id="MPTB01000074">
    <property type="protein sequence ID" value="OMD36948.1"/>
    <property type="molecule type" value="Genomic_DNA"/>
</dbReference>
<dbReference type="InterPro" id="IPR000835">
    <property type="entry name" value="HTH_MarR-typ"/>
</dbReference>
<dbReference type="PANTHER" id="PTHR35790:SF4">
    <property type="entry name" value="HTH-TYPE TRANSCRIPTIONAL REGULATOR PCHR"/>
    <property type="match status" value="1"/>
</dbReference>
<protein>
    <recommendedName>
        <fullName evidence="4">HTH marR-type domain-containing protein</fullName>
    </recommendedName>
</protein>
<evidence type="ECO:0000256" key="1">
    <source>
        <dbReference type="ARBA" id="ARBA00023015"/>
    </source>
</evidence>
<keyword evidence="2" id="KW-0238">DNA-binding</keyword>
<evidence type="ECO:0000256" key="2">
    <source>
        <dbReference type="ARBA" id="ARBA00023125"/>
    </source>
</evidence>
<dbReference type="PROSITE" id="PS50995">
    <property type="entry name" value="HTH_MARR_2"/>
    <property type="match status" value="1"/>
</dbReference>
<dbReference type="InterPro" id="IPR036390">
    <property type="entry name" value="WH_DNA-bd_sf"/>
</dbReference>
<dbReference type="RefSeq" id="WP_076114368.1">
    <property type="nucleotide sequence ID" value="NZ_MPTB01000074.1"/>
</dbReference>
<dbReference type="SUPFAM" id="SSF46785">
    <property type="entry name" value="Winged helix' DNA-binding domain"/>
    <property type="match status" value="1"/>
</dbReference>
<dbReference type="PANTHER" id="PTHR35790">
    <property type="entry name" value="HTH-TYPE TRANSCRIPTIONAL REGULATOR PCHR"/>
    <property type="match status" value="1"/>
</dbReference>
<evidence type="ECO:0000313" key="5">
    <source>
        <dbReference type="EMBL" id="OMD36948.1"/>
    </source>
</evidence>
<reference evidence="5 6" key="1">
    <citation type="submission" date="2016-10" db="EMBL/GenBank/DDBJ databases">
        <title>Paenibacillus species isolates.</title>
        <authorList>
            <person name="Beno S.M."/>
        </authorList>
    </citation>
    <scope>NUCLEOTIDE SEQUENCE [LARGE SCALE GENOMIC DNA]</scope>
    <source>
        <strain evidence="5 6">FSL H7-0744</strain>
    </source>
</reference>
<dbReference type="Gene3D" id="1.10.10.10">
    <property type="entry name" value="Winged helix-like DNA-binding domain superfamily/Winged helix DNA-binding domain"/>
    <property type="match status" value="1"/>
</dbReference>
<accession>A0ABX3GWH6</accession>
<evidence type="ECO:0000256" key="3">
    <source>
        <dbReference type="ARBA" id="ARBA00023163"/>
    </source>
</evidence>
<comment type="caution">
    <text evidence="5">The sequence shown here is derived from an EMBL/GenBank/DDBJ whole genome shotgun (WGS) entry which is preliminary data.</text>
</comment>
<keyword evidence="6" id="KW-1185">Reference proteome</keyword>
<dbReference type="InterPro" id="IPR036388">
    <property type="entry name" value="WH-like_DNA-bd_sf"/>
</dbReference>
<proteinExistence type="predicted"/>
<organism evidence="5 6">
    <name type="scientific">Paenibacillus borealis</name>
    <dbReference type="NCBI Taxonomy" id="160799"/>
    <lineage>
        <taxon>Bacteria</taxon>
        <taxon>Bacillati</taxon>
        <taxon>Bacillota</taxon>
        <taxon>Bacilli</taxon>
        <taxon>Bacillales</taxon>
        <taxon>Paenibacillaceae</taxon>
        <taxon>Paenibacillus</taxon>
    </lineage>
</organism>
<evidence type="ECO:0000259" key="4">
    <source>
        <dbReference type="PROSITE" id="PS50995"/>
    </source>
</evidence>
<sequence>MEKFHVELDRSLVRMFEVYNTLNKRPREYSPGVVLYLSEIHMIEAIGHHPDCKLTEISNVLNITKGTTSKLLTKLEAKDLVSKYQVEGNKKEVYFRLTELGQGAFEGHYKLHETRSSDIDREFDNYSPEEQKIILRFIHMYTEEMGRYLE</sequence>
<dbReference type="InterPro" id="IPR052067">
    <property type="entry name" value="Metal_resp_HTH_trans_reg"/>
</dbReference>
<dbReference type="SMART" id="SM00347">
    <property type="entry name" value="HTH_MARR"/>
    <property type="match status" value="1"/>
</dbReference>
<name>A0ABX3GWH6_PAEBO</name>
<dbReference type="Pfam" id="PF01047">
    <property type="entry name" value="MarR"/>
    <property type="match status" value="1"/>
</dbReference>
<gene>
    <name evidence="5" type="ORF">BSK56_31720</name>
</gene>
<keyword evidence="3" id="KW-0804">Transcription</keyword>
<evidence type="ECO:0000313" key="6">
    <source>
        <dbReference type="Proteomes" id="UP000187412"/>
    </source>
</evidence>
<keyword evidence="1" id="KW-0805">Transcription regulation</keyword>
<dbReference type="Proteomes" id="UP000187412">
    <property type="component" value="Unassembled WGS sequence"/>
</dbReference>
<feature type="domain" description="HTH marR-type" evidence="4">
    <location>
        <begin position="5"/>
        <end position="143"/>
    </location>
</feature>